<gene>
    <name evidence="1" type="ORF">N2K95_15790</name>
</gene>
<dbReference type="NCBIfam" id="NF038083">
    <property type="entry name" value="CU044_5270_fam"/>
    <property type="match status" value="1"/>
</dbReference>
<evidence type="ECO:0000313" key="1">
    <source>
        <dbReference type="EMBL" id="UWX97063.1"/>
    </source>
</evidence>
<proteinExistence type="predicted"/>
<evidence type="ECO:0000313" key="2">
    <source>
        <dbReference type="Proteomes" id="UP001059859"/>
    </source>
</evidence>
<dbReference type="InterPro" id="IPR047789">
    <property type="entry name" value="CU044_5270-like"/>
</dbReference>
<organism evidence="1 2">
    <name type="scientific">Arthrobacter zhaoxinii</name>
    <dbReference type="NCBI Taxonomy" id="2964616"/>
    <lineage>
        <taxon>Bacteria</taxon>
        <taxon>Bacillati</taxon>
        <taxon>Actinomycetota</taxon>
        <taxon>Actinomycetes</taxon>
        <taxon>Micrococcales</taxon>
        <taxon>Micrococcaceae</taxon>
        <taxon>Arthrobacter</taxon>
    </lineage>
</organism>
<accession>A0ABY5YSM3</accession>
<dbReference type="RefSeq" id="WP_260652324.1">
    <property type="nucleotide sequence ID" value="NZ_CP104275.1"/>
</dbReference>
<dbReference type="Proteomes" id="UP001059859">
    <property type="component" value="Chromosome"/>
</dbReference>
<keyword evidence="2" id="KW-1185">Reference proteome</keyword>
<reference evidence="1" key="1">
    <citation type="submission" date="2022-09" db="EMBL/GenBank/DDBJ databases">
        <title>Novel species in genus Arthrobacter.</title>
        <authorList>
            <person name="Liu Y."/>
        </authorList>
    </citation>
    <scope>NUCLEOTIDE SEQUENCE</scope>
    <source>
        <strain evidence="1">Zg-Y815</strain>
    </source>
</reference>
<name>A0ABY5YSM3_9MICC</name>
<sequence length="348" mass="37555">MDELHLLRATRNTTGTVPPAVLAAGREKLMQKAAGEREPAPGLHPVRPWRRTLFASAAAVALVATLVAVDVMGSGERPGVTAEAADVLNDAAASTIATSDPVLEPGQYLLVDTTGVAMTFASGQLGDTTPRWLSSIDTQMYVPADRTAEWVWSREPSVPVQFFGEGSREASERMKADLQADGIQMDESEVLRAPGGQWEGFAWEVLGQMPLNEFIESAPRDPDELLKMIYEQTEGNHWNTEAEAFMAFANILRTGAVPADLRAVIYQAIALIPGVSLVDREVALDGRTGVSLGMKGSDYRTRMEIIIDQESGQMIGEREVQLKDYRGVPAGTVTAWTAITTSVVDSAP</sequence>
<dbReference type="EMBL" id="CP104275">
    <property type="protein sequence ID" value="UWX97063.1"/>
    <property type="molecule type" value="Genomic_DNA"/>
</dbReference>
<protein>
    <submittedName>
        <fullName evidence="1">CU044_5270 family protein</fullName>
    </submittedName>
</protein>